<dbReference type="InterPro" id="IPR036259">
    <property type="entry name" value="MFS_trans_sf"/>
</dbReference>
<dbReference type="GO" id="GO:0022857">
    <property type="term" value="F:transmembrane transporter activity"/>
    <property type="evidence" value="ECO:0007669"/>
    <property type="project" value="InterPro"/>
</dbReference>
<evidence type="ECO:0000256" key="5">
    <source>
        <dbReference type="ARBA" id="ARBA00022989"/>
    </source>
</evidence>
<dbReference type="InterPro" id="IPR000109">
    <property type="entry name" value="POT_fam"/>
</dbReference>
<feature type="transmembrane region" description="Helical" evidence="7">
    <location>
        <begin position="423"/>
        <end position="443"/>
    </location>
</feature>
<dbReference type="Pfam" id="PF00854">
    <property type="entry name" value="PTR2"/>
    <property type="match status" value="1"/>
</dbReference>
<evidence type="ECO:0000256" key="7">
    <source>
        <dbReference type="SAM" id="Phobius"/>
    </source>
</evidence>
<comment type="caution">
    <text evidence="8">The sequence shown here is derived from an EMBL/GenBank/DDBJ whole genome shotgun (WGS) entry which is preliminary data.</text>
</comment>
<comment type="subcellular location">
    <subcellularLocation>
        <location evidence="1">Membrane</location>
        <topology evidence="1">Multi-pass membrane protein</topology>
    </subcellularLocation>
</comment>
<name>A0AAV4MNG9_9ARAC</name>
<keyword evidence="4" id="KW-0571">Peptide transport</keyword>
<gene>
    <name evidence="8" type="primary">Slc15a2</name>
    <name evidence="8" type="ORF">CDAR_244701</name>
</gene>
<dbReference type="AlphaFoldDB" id="A0AAV4MNG9"/>
<keyword evidence="3 7" id="KW-0812">Transmembrane</keyword>
<evidence type="ECO:0000256" key="3">
    <source>
        <dbReference type="ARBA" id="ARBA00022692"/>
    </source>
</evidence>
<dbReference type="Gene3D" id="1.20.1250.20">
    <property type="entry name" value="MFS general substrate transporter like domains"/>
    <property type="match status" value="2"/>
</dbReference>
<proteinExistence type="inferred from homology"/>
<dbReference type="GO" id="GO:0016020">
    <property type="term" value="C:membrane"/>
    <property type="evidence" value="ECO:0007669"/>
    <property type="project" value="UniProtKB-SubCell"/>
</dbReference>
<keyword evidence="6 7" id="KW-0472">Membrane</keyword>
<keyword evidence="9" id="KW-1185">Reference proteome</keyword>
<dbReference type="PANTHER" id="PTHR11654">
    <property type="entry name" value="OLIGOPEPTIDE TRANSPORTER-RELATED"/>
    <property type="match status" value="1"/>
</dbReference>
<evidence type="ECO:0000256" key="4">
    <source>
        <dbReference type="ARBA" id="ARBA00022856"/>
    </source>
</evidence>
<feature type="transmembrane region" description="Helical" evidence="7">
    <location>
        <begin position="393"/>
        <end position="411"/>
    </location>
</feature>
<feature type="transmembrane region" description="Helical" evidence="7">
    <location>
        <begin position="110"/>
        <end position="130"/>
    </location>
</feature>
<keyword evidence="5 7" id="KW-1133">Transmembrane helix</keyword>
<feature type="transmembrane region" description="Helical" evidence="7">
    <location>
        <begin position="354"/>
        <end position="373"/>
    </location>
</feature>
<accession>A0AAV4MNG9</accession>
<feature type="transmembrane region" description="Helical" evidence="7">
    <location>
        <begin position="80"/>
        <end position="98"/>
    </location>
</feature>
<reference evidence="8 9" key="1">
    <citation type="submission" date="2021-06" db="EMBL/GenBank/DDBJ databases">
        <title>Caerostris darwini draft genome.</title>
        <authorList>
            <person name="Kono N."/>
            <person name="Arakawa K."/>
        </authorList>
    </citation>
    <scope>NUCLEOTIDE SEQUENCE [LARGE SCALE GENOMIC DNA]</scope>
</reference>
<keyword evidence="4" id="KW-0653">Protein transport</keyword>
<evidence type="ECO:0000313" key="9">
    <source>
        <dbReference type="Proteomes" id="UP001054837"/>
    </source>
</evidence>
<dbReference type="Proteomes" id="UP001054837">
    <property type="component" value="Unassembled WGS sequence"/>
</dbReference>
<dbReference type="GO" id="GO:0015833">
    <property type="term" value="P:peptide transport"/>
    <property type="evidence" value="ECO:0007669"/>
    <property type="project" value="UniProtKB-KW"/>
</dbReference>
<evidence type="ECO:0000256" key="1">
    <source>
        <dbReference type="ARBA" id="ARBA00004141"/>
    </source>
</evidence>
<dbReference type="EMBL" id="BPLQ01000574">
    <property type="protein sequence ID" value="GIX73031.1"/>
    <property type="molecule type" value="Genomic_DNA"/>
</dbReference>
<evidence type="ECO:0000256" key="2">
    <source>
        <dbReference type="ARBA" id="ARBA00005982"/>
    </source>
</evidence>
<protein>
    <submittedName>
        <fullName evidence="8">Uncharacterized protein</fullName>
    </submittedName>
</protein>
<feature type="transmembrane region" description="Helical" evidence="7">
    <location>
        <begin position="31"/>
        <end position="51"/>
    </location>
</feature>
<evidence type="ECO:0000313" key="8">
    <source>
        <dbReference type="EMBL" id="GIX73031.1"/>
    </source>
</evidence>
<sequence>MKGTKGEVKDHWLDYADDIYDKEVIFDAKSLLFIMWVFIPLPVFWAFYAMYSRWEQQARSMKNVGDEFLYIARQLQTDNLIFPILMVPLFEYIIYPLFSKLDLLETRLQRMAAGGMLSAIAFTLSGIVYLKMEAQPLPYGITITENTIFRQVMLINNSPCFLSVYKPNRHSVRDFRVDFFKVPIGENKRWIIEPKHCSANKTVSVSVDTGVATAELVLLLVTLSDDELIAQVDNEKINTKDKRIRIKICFSTDYDFANHKNASFLLQGDSYYTHISPSNATEPSKYGVTAFKLIKPGKYDLYMPHNENEYEGKPIGSVELEKEGIYIVGIYQNSLRNVTKVTYFSIDTILSLPLLYQYPQILVLSAGNVMLFITGQEFSYSQAPQALKTFVQGIWFLLLSIGKILLISIQNKFVFEKHSNENFMCAAILFLCVIIFAILAYSYKYVEDR</sequence>
<keyword evidence="4" id="KW-0813">Transport</keyword>
<comment type="similarity">
    <text evidence="2">Belongs to the major facilitator superfamily. Proton-dependent oligopeptide transporter (POT/PTR) (TC 2.A.17) family.</text>
</comment>
<organism evidence="8 9">
    <name type="scientific">Caerostris darwini</name>
    <dbReference type="NCBI Taxonomy" id="1538125"/>
    <lineage>
        <taxon>Eukaryota</taxon>
        <taxon>Metazoa</taxon>
        <taxon>Ecdysozoa</taxon>
        <taxon>Arthropoda</taxon>
        <taxon>Chelicerata</taxon>
        <taxon>Arachnida</taxon>
        <taxon>Araneae</taxon>
        <taxon>Araneomorphae</taxon>
        <taxon>Entelegynae</taxon>
        <taxon>Araneoidea</taxon>
        <taxon>Araneidae</taxon>
        <taxon>Caerostris</taxon>
    </lineage>
</organism>
<evidence type="ECO:0000256" key="6">
    <source>
        <dbReference type="ARBA" id="ARBA00023136"/>
    </source>
</evidence>